<reference evidence="1 2" key="1">
    <citation type="submission" date="2019-11" db="EMBL/GenBank/DDBJ databases">
        <title>Novel species isolated from a subtropical stream in China.</title>
        <authorList>
            <person name="Lu H."/>
        </authorList>
    </citation>
    <scope>NUCLEOTIDE SEQUENCE [LARGE SCALE GENOMIC DNA]</scope>
    <source>
        <strain evidence="1 2">FT92W</strain>
    </source>
</reference>
<sequence length="93" mass="10372">MAAMQNYGQDSLQCAGFVLDKKLGKYVKKIWLLLFPAVLVFIRAGSEEEDGGALMLTIGQIAGESSQGFFCCRTEIERTHKIRAQICYCGKYL</sequence>
<dbReference type="RefSeq" id="WP_154375291.1">
    <property type="nucleotide sequence ID" value="NZ_WKJJ01000009.1"/>
</dbReference>
<organism evidence="1 2">
    <name type="scientific">Pseudoduganella rivuli</name>
    <dbReference type="NCBI Taxonomy" id="2666085"/>
    <lineage>
        <taxon>Bacteria</taxon>
        <taxon>Pseudomonadati</taxon>
        <taxon>Pseudomonadota</taxon>
        <taxon>Betaproteobacteria</taxon>
        <taxon>Burkholderiales</taxon>
        <taxon>Oxalobacteraceae</taxon>
        <taxon>Telluria group</taxon>
        <taxon>Pseudoduganella</taxon>
    </lineage>
</organism>
<gene>
    <name evidence="1" type="ORF">GJ700_15270</name>
</gene>
<accession>A0A7X2LTJ9</accession>
<proteinExistence type="predicted"/>
<name>A0A7X2LTJ9_9BURK</name>
<dbReference type="AlphaFoldDB" id="A0A7X2LTJ9"/>
<dbReference type="Proteomes" id="UP000446768">
    <property type="component" value="Unassembled WGS sequence"/>
</dbReference>
<protein>
    <submittedName>
        <fullName evidence="1">Uncharacterized protein</fullName>
    </submittedName>
</protein>
<evidence type="ECO:0000313" key="2">
    <source>
        <dbReference type="Proteomes" id="UP000446768"/>
    </source>
</evidence>
<comment type="caution">
    <text evidence="1">The sequence shown here is derived from an EMBL/GenBank/DDBJ whole genome shotgun (WGS) entry which is preliminary data.</text>
</comment>
<dbReference type="EMBL" id="WKJJ01000009">
    <property type="protein sequence ID" value="MRV73068.1"/>
    <property type="molecule type" value="Genomic_DNA"/>
</dbReference>
<evidence type="ECO:0000313" key="1">
    <source>
        <dbReference type="EMBL" id="MRV73068.1"/>
    </source>
</evidence>
<keyword evidence="2" id="KW-1185">Reference proteome</keyword>